<dbReference type="AlphaFoldDB" id="A0A0S4UY11"/>
<dbReference type="EMBL" id="LN899821">
    <property type="protein sequence ID" value="CUV16098.1"/>
    <property type="molecule type" value="Genomic_DNA"/>
</dbReference>
<evidence type="ECO:0000313" key="2">
    <source>
        <dbReference type="EMBL" id="CUV27022.1"/>
    </source>
</evidence>
<reference evidence="2" key="1">
    <citation type="submission" date="2015-10" db="EMBL/GenBank/DDBJ databases">
        <authorList>
            <person name="Gilbert D.G."/>
        </authorList>
    </citation>
    <scope>NUCLEOTIDE SEQUENCE</scope>
    <source>
        <strain evidence="2">Phyl III-seqv23</strain>
    </source>
</reference>
<name>A0A0S4UY11_RALSL</name>
<dbReference type="EMBL" id="LN899824">
    <property type="protein sequence ID" value="CUV27022.1"/>
    <property type="molecule type" value="Genomic_DNA"/>
</dbReference>
<evidence type="ECO:0000313" key="1">
    <source>
        <dbReference type="EMBL" id="CUV16098.1"/>
    </source>
</evidence>
<organism evidence="2">
    <name type="scientific">Ralstonia solanacearum</name>
    <name type="common">Pseudomonas solanacearum</name>
    <dbReference type="NCBI Taxonomy" id="305"/>
    <lineage>
        <taxon>Bacteria</taxon>
        <taxon>Pseudomonadati</taxon>
        <taxon>Pseudomonadota</taxon>
        <taxon>Betaproteobacteria</taxon>
        <taxon>Burkholderiales</taxon>
        <taxon>Burkholderiaceae</taxon>
        <taxon>Ralstonia</taxon>
        <taxon>Ralstonia solanacearum species complex</taxon>
    </lineage>
</organism>
<protein>
    <submittedName>
        <fullName evidence="2">Uncharacterized protein</fullName>
    </submittedName>
</protein>
<accession>A0A0S4UY11</accession>
<sequence>MKQVNAYMASDGSLHADAESCITHELSVGLRPLIDTFFDEATRYRASNVRSGYMQLLLRWEAFKLRREGAASKAESNVG</sequence>
<gene>
    <name evidence="1" type="ORF">PSS4_v1_30043</name>
    <name evidence="2" type="ORF">RUN1985_v1_20033</name>
</gene>
<proteinExistence type="predicted"/>